<protein>
    <submittedName>
        <fullName evidence="4">TetR/AcrR family transcriptional regulator</fullName>
    </submittedName>
</protein>
<dbReference type="Proteomes" id="UP000279275">
    <property type="component" value="Unassembled WGS sequence"/>
</dbReference>
<dbReference type="GO" id="GO:0000976">
    <property type="term" value="F:transcription cis-regulatory region binding"/>
    <property type="evidence" value="ECO:0007669"/>
    <property type="project" value="TreeGrafter"/>
</dbReference>
<evidence type="ECO:0000256" key="2">
    <source>
        <dbReference type="PROSITE-ProRule" id="PRU00335"/>
    </source>
</evidence>
<dbReference type="OrthoDB" id="4541857at2"/>
<dbReference type="InterPro" id="IPR001647">
    <property type="entry name" value="HTH_TetR"/>
</dbReference>
<comment type="caution">
    <text evidence="4">The sequence shown here is derived from an EMBL/GenBank/DDBJ whole genome shotgun (WGS) entry which is preliminary data.</text>
</comment>
<dbReference type="GO" id="GO:0003700">
    <property type="term" value="F:DNA-binding transcription factor activity"/>
    <property type="evidence" value="ECO:0007669"/>
    <property type="project" value="TreeGrafter"/>
</dbReference>
<accession>A0A3M2L9R6</accession>
<sequence>MSHDRWLGTAYSDLAAQRILDVAAALFAERGVAAVGMAEVARAAGCSRATLYRHFADRNQLRLAYVQREALRVGTQVAAEVGALTDPSERLVAGIQSALRRVRADATMSAWLTPDGGGIAAAVADRSPVVAHLVAAFLGDPDDPETTWRAGWLVRCVLSLLITPAETEEQEHRLLEQFVAPVIVAPVPAAKGLGH</sequence>
<dbReference type="PROSITE" id="PS50977">
    <property type="entry name" value="HTH_TETR_2"/>
    <property type="match status" value="1"/>
</dbReference>
<dbReference type="InterPro" id="IPR050109">
    <property type="entry name" value="HTH-type_TetR-like_transc_reg"/>
</dbReference>
<reference evidence="4 5" key="1">
    <citation type="submission" date="2018-10" db="EMBL/GenBank/DDBJ databases">
        <title>Isolation from cow dung.</title>
        <authorList>
            <person name="Ling L."/>
        </authorList>
    </citation>
    <scope>NUCLEOTIDE SEQUENCE [LARGE SCALE GENOMIC DNA]</scope>
    <source>
        <strain evidence="4 5">NEAU-LL90</strain>
    </source>
</reference>
<evidence type="ECO:0000259" key="3">
    <source>
        <dbReference type="PROSITE" id="PS50977"/>
    </source>
</evidence>
<gene>
    <name evidence="4" type="ORF">EBN03_18315</name>
</gene>
<dbReference type="SUPFAM" id="SSF46689">
    <property type="entry name" value="Homeodomain-like"/>
    <property type="match status" value="1"/>
</dbReference>
<keyword evidence="5" id="KW-1185">Reference proteome</keyword>
<feature type="domain" description="HTH tetR-type" evidence="3">
    <location>
        <begin position="13"/>
        <end position="73"/>
    </location>
</feature>
<dbReference type="PANTHER" id="PTHR30055">
    <property type="entry name" value="HTH-TYPE TRANSCRIPTIONAL REGULATOR RUTR"/>
    <property type="match status" value="1"/>
</dbReference>
<evidence type="ECO:0000256" key="1">
    <source>
        <dbReference type="ARBA" id="ARBA00023125"/>
    </source>
</evidence>
<dbReference type="AlphaFoldDB" id="A0A3M2L9R6"/>
<dbReference type="PRINTS" id="PR00455">
    <property type="entry name" value="HTHTETR"/>
</dbReference>
<dbReference type="InterPro" id="IPR009057">
    <property type="entry name" value="Homeodomain-like_sf"/>
</dbReference>
<dbReference type="PANTHER" id="PTHR30055:SF200">
    <property type="entry name" value="HTH-TYPE TRANSCRIPTIONAL REPRESSOR BDCR"/>
    <property type="match status" value="1"/>
</dbReference>
<dbReference type="Gene3D" id="1.10.357.10">
    <property type="entry name" value="Tetracycline Repressor, domain 2"/>
    <property type="match status" value="1"/>
</dbReference>
<dbReference type="RefSeq" id="WP_122189268.1">
    <property type="nucleotide sequence ID" value="NZ_RFFH01000007.1"/>
</dbReference>
<dbReference type="Pfam" id="PF00440">
    <property type="entry name" value="TetR_N"/>
    <property type="match status" value="1"/>
</dbReference>
<feature type="DNA-binding region" description="H-T-H motif" evidence="2">
    <location>
        <begin position="36"/>
        <end position="55"/>
    </location>
</feature>
<keyword evidence="1 2" id="KW-0238">DNA-binding</keyword>
<name>A0A3M2L9R6_9NOCA</name>
<proteinExistence type="predicted"/>
<dbReference type="EMBL" id="RFFH01000007">
    <property type="protein sequence ID" value="RMI31318.1"/>
    <property type="molecule type" value="Genomic_DNA"/>
</dbReference>
<organism evidence="4 5">
    <name type="scientific">Nocardia stercoris</name>
    <dbReference type="NCBI Taxonomy" id="2483361"/>
    <lineage>
        <taxon>Bacteria</taxon>
        <taxon>Bacillati</taxon>
        <taxon>Actinomycetota</taxon>
        <taxon>Actinomycetes</taxon>
        <taxon>Mycobacteriales</taxon>
        <taxon>Nocardiaceae</taxon>
        <taxon>Nocardia</taxon>
    </lineage>
</organism>
<evidence type="ECO:0000313" key="4">
    <source>
        <dbReference type="EMBL" id="RMI31318.1"/>
    </source>
</evidence>
<evidence type="ECO:0000313" key="5">
    <source>
        <dbReference type="Proteomes" id="UP000279275"/>
    </source>
</evidence>